<protein>
    <recommendedName>
        <fullName evidence="9">SUI1 domain-containing protein</fullName>
    </recommendedName>
</protein>
<evidence type="ECO:0000259" key="9">
    <source>
        <dbReference type="PROSITE" id="PS50296"/>
    </source>
</evidence>
<dbReference type="GO" id="GO:0005789">
    <property type="term" value="C:endoplasmic reticulum membrane"/>
    <property type="evidence" value="ECO:0007669"/>
    <property type="project" value="InterPro"/>
</dbReference>
<dbReference type="NCBIfam" id="TIGR01160">
    <property type="entry name" value="SUI1_MOF2"/>
    <property type="match status" value="1"/>
</dbReference>
<keyword evidence="3" id="KW-0812">Transmembrane</keyword>
<comment type="function">
    <text evidence="8">Additional factor that functions in concert with eIF-2 and the initiator tRNA in directing the ribosome to the proper start site of translation.</text>
</comment>
<dbReference type="OrthoDB" id="10248435at2759"/>
<evidence type="ECO:0000256" key="6">
    <source>
        <dbReference type="ARBA" id="ARBA00022989"/>
    </source>
</evidence>
<dbReference type="Pfam" id="PF01253">
    <property type="entry name" value="SUI1"/>
    <property type="match status" value="1"/>
</dbReference>
<dbReference type="CDD" id="cd11566">
    <property type="entry name" value="eIF1_SUI1"/>
    <property type="match status" value="1"/>
</dbReference>
<dbReference type="SUPFAM" id="SSF55159">
    <property type="entry name" value="eIF1-like"/>
    <property type="match status" value="1"/>
</dbReference>
<keyword evidence="5" id="KW-0648">Protein biosynthesis</keyword>
<evidence type="ECO:0000256" key="1">
    <source>
        <dbReference type="ARBA" id="ARBA00004370"/>
    </source>
</evidence>
<proteinExistence type="inferred from homology"/>
<dbReference type="GO" id="GO:0006417">
    <property type="term" value="P:regulation of translation"/>
    <property type="evidence" value="ECO:0007669"/>
    <property type="project" value="UniProtKB-KW"/>
</dbReference>
<evidence type="ECO:0000256" key="3">
    <source>
        <dbReference type="ARBA" id="ARBA00022692"/>
    </source>
</evidence>
<dbReference type="PROSITE" id="PS50296">
    <property type="entry name" value="SUI1"/>
    <property type="match status" value="1"/>
</dbReference>
<evidence type="ECO:0000256" key="5">
    <source>
        <dbReference type="ARBA" id="ARBA00022917"/>
    </source>
</evidence>
<evidence type="ECO:0000313" key="10">
    <source>
        <dbReference type="EMBL" id="KAF9698932.1"/>
    </source>
</evidence>
<keyword evidence="7" id="KW-0472">Membrane</keyword>
<keyword evidence="11" id="KW-1185">Reference proteome</keyword>
<dbReference type="Pfam" id="PF03669">
    <property type="entry name" value="ASTER"/>
    <property type="match status" value="1"/>
</dbReference>
<feature type="domain" description="SUI1" evidence="9">
    <location>
        <begin position="171"/>
        <end position="241"/>
    </location>
</feature>
<dbReference type="Gene3D" id="3.30.780.10">
    <property type="entry name" value="SUI1-like domain"/>
    <property type="match status" value="1"/>
</dbReference>
<dbReference type="FunFam" id="3.30.780.10:FF:000005">
    <property type="entry name" value="Sui1 translation initiation factor"/>
    <property type="match status" value="1"/>
</dbReference>
<evidence type="ECO:0000313" key="11">
    <source>
        <dbReference type="Proteomes" id="UP000651452"/>
    </source>
</evidence>
<dbReference type="PANTHER" id="PTHR10388">
    <property type="entry name" value="EUKARYOTIC TRANSLATION INITIATION FACTOR SUI1"/>
    <property type="match status" value="1"/>
</dbReference>
<dbReference type="GO" id="GO:0044183">
    <property type="term" value="F:protein folding chaperone"/>
    <property type="evidence" value="ECO:0007669"/>
    <property type="project" value="InterPro"/>
</dbReference>
<comment type="similarity">
    <text evidence="2">Belongs to the SUI1 family.</text>
</comment>
<dbReference type="GO" id="GO:0045048">
    <property type="term" value="P:protein insertion into ER membrane"/>
    <property type="evidence" value="ECO:0007669"/>
    <property type="project" value="InterPro"/>
</dbReference>
<evidence type="ECO:0000256" key="2">
    <source>
        <dbReference type="ARBA" id="ARBA00005422"/>
    </source>
</evidence>
<sequence>MASLQGKKDMRRADLIVPYAEPAKDKSDGDMSSTMASTLPMAAIFTRNKMIGWVSVVFSVQSWLAETPEQKKTSTTPAYFSVGMAVMSLLVGYSSLILPPPPGSIGTDARTTLLSCPGIAYLRTRNNNNPTHSAHATVVCMSIENLKTFDPFAEADEGTGEKSSAQSQDYIHIRIQQRNGRKTLTTVQGLPKKFDQKKILKVIKKKFACNGTIVADSEMGEVIQLQGDQRKDIQDFLTDKKEGLGLDAKTIKVHGF</sequence>
<reference evidence="10" key="2">
    <citation type="submission" date="2020-09" db="EMBL/GenBank/DDBJ databases">
        <title>Reference genome assembly for Australian Ascochyta lentis isolate Al4.</title>
        <authorList>
            <person name="Lee R.C."/>
            <person name="Farfan-Caceres L.M."/>
            <person name="Debler J.W."/>
            <person name="Williams A.H."/>
            <person name="Henares B.M."/>
        </authorList>
    </citation>
    <scope>NUCLEOTIDE SEQUENCE</scope>
    <source>
        <strain evidence="10">Al4</strain>
    </source>
</reference>
<keyword evidence="6" id="KW-1133">Transmembrane helix</keyword>
<reference evidence="10" key="1">
    <citation type="submission" date="2018-12" db="EMBL/GenBank/DDBJ databases">
        <authorList>
            <person name="Syme R.A."/>
            <person name="Farfan-Caceres L."/>
            <person name="Lichtenzveig J."/>
        </authorList>
    </citation>
    <scope>NUCLEOTIDE SEQUENCE</scope>
    <source>
        <strain evidence="10">Al4</strain>
    </source>
</reference>
<comment type="subcellular location">
    <subcellularLocation>
        <location evidence="1">Membrane</location>
    </subcellularLocation>
</comment>
<organism evidence="10 11">
    <name type="scientific">Ascochyta lentis</name>
    <dbReference type="NCBI Taxonomy" id="205686"/>
    <lineage>
        <taxon>Eukaryota</taxon>
        <taxon>Fungi</taxon>
        <taxon>Dikarya</taxon>
        <taxon>Ascomycota</taxon>
        <taxon>Pezizomycotina</taxon>
        <taxon>Dothideomycetes</taxon>
        <taxon>Pleosporomycetidae</taxon>
        <taxon>Pleosporales</taxon>
        <taxon>Pleosporineae</taxon>
        <taxon>Didymellaceae</taxon>
        <taxon>Ascochyta</taxon>
    </lineage>
</organism>
<gene>
    <name evidence="10" type="ORF">EKO04_002789</name>
</gene>
<name>A0A8H7MLU0_9PLEO</name>
<accession>A0A8H7MLU0</accession>
<dbReference type="InterPro" id="IPR001950">
    <property type="entry name" value="SUI1"/>
</dbReference>
<comment type="caution">
    <text evidence="10">The sequence shown here is derived from an EMBL/GenBank/DDBJ whole genome shotgun (WGS) entry which is preliminary data.</text>
</comment>
<dbReference type="AlphaFoldDB" id="A0A8H7MLU0"/>
<dbReference type="InterPro" id="IPR005351">
    <property type="entry name" value="ASTER"/>
</dbReference>
<dbReference type="InterPro" id="IPR005874">
    <property type="entry name" value="SUI1_euk"/>
</dbReference>
<dbReference type="GO" id="GO:0003743">
    <property type="term" value="F:translation initiation factor activity"/>
    <property type="evidence" value="ECO:0007669"/>
    <property type="project" value="InterPro"/>
</dbReference>
<evidence type="ECO:0000256" key="4">
    <source>
        <dbReference type="ARBA" id="ARBA00022845"/>
    </source>
</evidence>
<evidence type="ECO:0000256" key="8">
    <source>
        <dbReference type="ARBA" id="ARBA00060093"/>
    </source>
</evidence>
<dbReference type="Proteomes" id="UP000651452">
    <property type="component" value="Unassembled WGS sequence"/>
</dbReference>
<dbReference type="EMBL" id="RZGK01000005">
    <property type="protein sequence ID" value="KAF9698932.1"/>
    <property type="molecule type" value="Genomic_DNA"/>
</dbReference>
<evidence type="ECO:0000256" key="7">
    <source>
        <dbReference type="ARBA" id="ARBA00023136"/>
    </source>
</evidence>
<keyword evidence="4" id="KW-0810">Translation regulation</keyword>
<dbReference type="InterPro" id="IPR036877">
    <property type="entry name" value="SUI1_dom_sf"/>
</dbReference>